<reference evidence="3" key="1">
    <citation type="submission" date="2016-11" db="UniProtKB">
        <authorList>
            <consortium name="WormBaseParasite"/>
        </authorList>
    </citation>
    <scope>IDENTIFICATION</scope>
</reference>
<evidence type="ECO:0000256" key="1">
    <source>
        <dbReference type="SAM" id="Phobius"/>
    </source>
</evidence>
<accession>A0A1I7WFP0</accession>
<proteinExistence type="predicted"/>
<dbReference type="AlphaFoldDB" id="A0A1I7WFP0"/>
<sequence length="91" mass="10953">MSSQSFCDCGISECISMHFNDWYNNIWLFIVKLLSITRLHYLRIYVKKRSSVKHSGLFLLVILLYYIICMYLTTFDQYVLFILIIIGYFKM</sequence>
<protein>
    <submittedName>
        <fullName evidence="3">Ovule protein</fullName>
    </submittedName>
</protein>
<keyword evidence="1" id="KW-0812">Transmembrane</keyword>
<evidence type="ECO:0000313" key="3">
    <source>
        <dbReference type="WBParaSite" id="Hba_03785"/>
    </source>
</evidence>
<organism evidence="2 3">
    <name type="scientific">Heterorhabditis bacteriophora</name>
    <name type="common">Entomopathogenic nematode worm</name>
    <dbReference type="NCBI Taxonomy" id="37862"/>
    <lineage>
        <taxon>Eukaryota</taxon>
        <taxon>Metazoa</taxon>
        <taxon>Ecdysozoa</taxon>
        <taxon>Nematoda</taxon>
        <taxon>Chromadorea</taxon>
        <taxon>Rhabditida</taxon>
        <taxon>Rhabditina</taxon>
        <taxon>Rhabditomorpha</taxon>
        <taxon>Strongyloidea</taxon>
        <taxon>Heterorhabditidae</taxon>
        <taxon>Heterorhabditis</taxon>
    </lineage>
</organism>
<evidence type="ECO:0000313" key="2">
    <source>
        <dbReference type="Proteomes" id="UP000095283"/>
    </source>
</evidence>
<keyword evidence="1" id="KW-0472">Membrane</keyword>
<name>A0A1I7WFP0_HETBA</name>
<keyword evidence="2" id="KW-1185">Reference proteome</keyword>
<keyword evidence="1" id="KW-1133">Transmembrane helix</keyword>
<feature type="transmembrane region" description="Helical" evidence="1">
    <location>
        <begin position="58"/>
        <end position="89"/>
    </location>
</feature>
<dbReference type="Proteomes" id="UP000095283">
    <property type="component" value="Unplaced"/>
</dbReference>
<dbReference type="WBParaSite" id="Hba_03785">
    <property type="protein sequence ID" value="Hba_03785"/>
    <property type="gene ID" value="Hba_03785"/>
</dbReference>
<feature type="transmembrane region" description="Helical" evidence="1">
    <location>
        <begin position="26"/>
        <end position="46"/>
    </location>
</feature>